<feature type="binding site" description="axial binding residue" evidence="14">
    <location>
        <position position="93"/>
    </location>
    <ligand>
        <name>heme c</name>
        <dbReference type="ChEBI" id="CHEBI:61717"/>
        <label>1</label>
    </ligand>
    <ligandPart>
        <name>Fe</name>
        <dbReference type="ChEBI" id="CHEBI:18248"/>
    </ligandPart>
</feature>
<name>A0A7H0VC21_9FLAO</name>
<dbReference type="PANTHER" id="PTHR30600:SF10">
    <property type="entry name" value="BLL6722 PROTEIN"/>
    <property type="match status" value="1"/>
</dbReference>
<reference evidence="17 18" key="1">
    <citation type="submission" date="2020-08" db="EMBL/GenBank/DDBJ databases">
        <title>Croceimicrobium hydrocarbonivorans gen. nov., sp. nov., a novel marine bacterium isolated from a bacterial consortium that degrades polyethylene terephthalate.</title>
        <authorList>
            <person name="Liu R."/>
        </authorList>
    </citation>
    <scope>NUCLEOTIDE SEQUENCE [LARGE SCALE GENOMIC DNA]</scope>
    <source>
        <strain evidence="17 18">A20-9</strain>
    </source>
</reference>
<evidence type="ECO:0000256" key="2">
    <source>
        <dbReference type="ARBA" id="ARBA00004856"/>
    </source>
</evidence>
<gene>
    <name evidence="17" type="ORF">H4K34_12905</name>
</gene>
<evidence type="ECO:0000256" key="10">
    <source>
        <dbReference type="ARBA" id="ARBA00023004"/>
    </source>
</evidence>
<evidence type="ECO:0000256" key="9">
    <source>
        <dbReference type="ARBA" id="ARBA00023002"/>
    </source>
</evidence>
<keyword evidence="5 14" id="KW-0479">Metal-binding</keyword>
<dbReference type="Pfam" id="PF03150">
    <property type="entry name" value="CCP_MauG"/>
    <property type="match status" value="1"/>
</dbReference>
<keyword evidence="8" id="KW-0249">Electron transport</keyword>
<dbReference type="GO" id="GO:0042597">
    <property type="term" value="C:periplasmic space"/>
    <property type="evidence" value="ECO:0007669"/>
    <property type="project" value="UniProtKB-SubCell"/>
</dbReference>
<dbReference type="InterPro" id="IPR004852">
    <property type="entry name" value="Di-haem_cyt_c_peroxidsae"/>
</dbReference>
<sequence>MDTKSKIEIGAFPIAKILVAMGMLFFLTQACQPDTELNIQSEPSPLLISINHFPEMSLEEGKELTEEAIAAGKALFFDPILSRNRDLSCSSCHLTHLAFSDGRAVAIGTEGRLHNRNSPTLFNVAWQPYLFMDGGNPTLESQVIGPIEEHREMDLPYSEAITRVAAVDYYQELFQRAFKEDVNPKTLALALATYERALVSFNSPFDRYEYAGDASALSPAQKRGLALFKSAELNCVACHVLPLTTDFSFQNNGLYEVYEDPGRARVTNNIPEHEGQFKVATLRNIALTGPYMHDGSLGSLEEVVDHYASGGSNHRLKSSLITGFSISAQEKADLISFLEALTDTTSYKAYMP</sequence>
<organism evidence="17 18">
    <name type="scientific">Croceimicrobium hydrocarbonivorans</name>
    <dbReference type="NCBI Taxonomy" id="2761580"/>
    <lineage>
        <taxon>Bacteria</taxon>
        <taxon>Pseudomonadati</taxon>
        <taxon>Bacteroidota</taxon>
        <taxon>Flavobacteriia</taxon>
        <taxon>Flavobacteriales</taxon>
        <taxon>Owenweeksiaceae</taxon>
        <taxon>Croceimicrobium</taxon>
    </lineage>
</organism>
<proteinExistence type="predicted"/>
<dbReference type="Proteomes" id="UP000516305">
    <property type="component" value="Chromosome"/>
</dbReference>
<dbReference type="InterPro" id="IPR026259">
    <property type="entry name" value="MauG/Cytc_peroxidase"/>
</dbReference>
<accession>A0A7H0VC21</accession>
<comment type="subcellular location">
    <subcellularLocation>
        <location evidence="1">Periplasm</location>
    </subcellularLocation>
</comment>
<dbReference type="PROSITE" id="PS51007">
    <property type="entry name" value="CYTC"/>
    <property type="match status" value="1"/>
</dbReference>
<dbReference type="InterPro" id="IPR009056">
    <property type="entry name" value="Cyt_c-like_dom"/>
</dbReference>
<keyword evidence="15" id="KW-1133">Transmembrane helix</keyword>
<dbReference type="GO" id="GO:0046872">
    <property type="term" value="F:metal ion binding"/>
    <property type="evidence" value="ECO:0007669"/>
    <property type="project" value="UniProtKB-KW"/>
</dbReference>
<keyword evidence="6" id="KW-0732">Signal</keyword>
<comment type="function">
    <text evidence="11">Involved in methylamine metabolism. Essential for the maturation of the beta subunit of MADH, presumably via a step in the biosynthesis of tryptophan tryptophylquinone (TTQ), the cofactor of MADH.</text>
</comment>
<evidence type="ECO:0000256" key="3">
    <source>
        <dbReference type="ARBA" id="ARBA00022448"/>
    </source>
</evidence>
<evidence type="ECO:0000259" key="16">
    <source>
        <dbReference type="PROSITE" id="PS51007"/>
    </source>
</evidence>
<dbReference type="PIRSF" id="PIRSF000294">
    <property type="entry name" value="Cytochrome-c_peroxidase"/>
    <property type="match status" value="1"/>
</dbReference>
<evidence type="ECO:0000256" key="1">
    <source>
        <dbReference type="ARBA" id="ARBA00004418"/>
    </source>
</evidence>
<keyword evidence="7" id="KW-0574">Periplasm</keyword>
<feature type="binding site" description="covalent" evidence="13">
    <location>
        <position position="235"/>
    </location>
    <ligand>
        <name>heme c</name>
        <dbReference type="ChEBI" id="CHEBI:61717"/>
        <label>2</label>
    </ligand>
</feature>
<evidence type="ECO:0000256" key="13">
    <source>
        <dbReference type="PIRSR" id="PIRSR000294-1"/>
    </source>
</evidence>
<dbReference type="PANTHER" id="PTHR30600">
    <property type="entry name" value="CYTOCHROME C PEROXIDASE-RELATED"/>
    <property type="match status" value="1"/>
</dbReference>
<comment type="pathway">
    <text evidence="2">One-carbon metabolism; methylamine degradation.</text>
</comment>
<evidence type="ECO:0000256" key="11">
    <source>
        <dbReference type="ARBA" id="ARBA00058991"/>
    </source>
</evidence>
<comment type="PTM">
    <text evidence="13">Binds 2 heme groups per subunit.</text>
</comment>
<feature type="binding site" description="covalent" evidence="13">
    <location>
        <position position="89"/>
    </location>
    <ligand>
        <name>heme c</name>
        <dbReference type="ChEBI" id="CHEBI:61717"/>
        <label>1</label>
    </ligand>
</feature>
<dbReference type="KEGG" id="chyd:H4K34_12905"/>
<dbReference type="RefSeq" id="WP_210757798.1">
    <property type="nucleotide sequence ID" value="NZ_CP060139.1"/>
</dbReference>
<comment type="cofactor">
    <cofactor evidence="13">
        <name>heme</name>
        <dbReference type="ChEBI" id="CHEBI:30413"/>
    </cofactor>
    <text evidence="13">Binds 2 heme groups.</text>
</comment>
<keyword evidence="3" id="KW-0813">Transport</keyword>
<evidence type="ECO:0000256" key="6">
    <source>
        <dbReference type="ARBA" id="ARBA00022729"/>
    </source>
</evidence>
<keyword evidence="15" id="KW-0472">Membrane</keyword>
<feature type="binding site" description="covalent" evidence="13">
    <location>
        <position position="92"/>
    </location>
    <ligand>
        <name>heme c</name>
        <dbReference type="ChEBI" id="CHEBI:61717"/>
        <label>1</label>
    </ligand>
</feature>
<keyword evidence="10 14" id="KW-0408">Iron</keyword>
<evidence type="ECO:0000256" key="8">
    <source>
        <dbReference type="ARBA" id="ARBA00022982"/>
    </source>
</evidence>
<evidence type="ECO:0000256" key="5">
    <source>
        <dbReference type="ARBA" id="ARBA00022723"/>
    </source>
</evidence>
<feature type="transmembrane region" description="Helical" evidence="15">
    <location>
        <begin position="7"/>
        <end position="27"/>
    </location>
</feature>
<keyword evidence="4 13" id="KW-0349">Heme</keyword>
<keyword evidence="9" id="KW-0560">Oxidoreductase</keyword>
<dbReference type="GO" id="GO:0009055">
    <property type="term" value="F:electron transfer activity"/>
    <property type="evidence" value="ECO:0007669"/>
    <property type="project" value="InterPro"/>
</dbReference>
<feature type="binding site" description="covalent" evidence="13">
    <location>
        <position position="238"/>
    </location>
    <ligand>
        <name>heme c</name>
        <dbReference type="ChEBI" id="CHEBI:61717"/>
        <label>2</label>
    </ligand>
</feature>
<keyword evidence="17" id="KW-0575">Peroxidase</keyword>
<dbReference type="FunFam" id="1.10.760.10:FF:000019">
    <property type="entry name" value="Di-heme cytochrome C peroxidase"/>
    <property type="match status" value="1"/>
</dbReference>
<dbReference type="EMBL" id="CP060139">
    <property type="protein sequence ID" value="QNR23269.1"/>
    <property type="molecule type" value="Genomic_DNA"/>
</dbReference>
<evidence type="ECO:0000256" key="7">
    <source>
        <dbReference type="ARBA" id="ARBA00022764"/>
    </source>
</evidence>
<dbReference type="GO" id="GO:0020037">
    <property type="term" value="F:heme binding"/>
    <property type="evidence" value="ECO:0007669"/>
    <property type="project" value="InterPro"/>
</dbReference>
<evidence type="ECO:0000256" key="12">
    <source>
        <dbReference type="ARBA" id="ARBA00073576"/>
    </source>
</evidence>
<dbReference type="InterPro" id="IPR036909">
    <property type="entry name" value="Cyt_c-like_dom_sf"/>
</dbReference>
<evidence type="ECO:0000256" key="14">
    <source>
        <dbReference type="PIRSR" id="PIRSR000294-2"/>
    </source>
</evidence>
<keyword evidence="15" id="KW-0812">Transmembrane</keyword>
<dbReference type="InterPro" id="IPR051395">
    <property type="entry name" value="Cytochrome_c_Peroxidase/MauG"/>
</dbReference>
<evidence type="ECO:0000256" key="4">
    <source>
        <dbReference type="ARBA" id="ARBA00022617"/>
    </source>
</evidence>
<dbReference type="AlphaFoldDB" id="A0A7H0VC21"/>
<feature type="domain" description="Cytochrome c" evidence="16">
    <location>
        <begin position="219"/>
        <end position="342"/>
    </location>
</feature>
<evidence type="ECO:0000313" key="17">
    <source>
        <dbReference type="EMBL" id="QNR23269.1"/>
    </source>
</evidence>
<dbReference type="GO" id="GO:0004130">
    <property type="term" value="F:cytochrome-c peroxidase activity"/>
    <property type="evidence" value="ECO:0007669"/>
    <property type="project" value="TreeGrafter"/>
</dbReference>
<dbReference type="SUPFAM" id="SSF46626">
    <property type="entry name" value="Cytochrome c"/>
    <property type="match status" value="2"/>
</dbReference>
<dbReference type="Gene3D" id="1.10.760.10">
    <property type="entry name" value="Cytochrome c-like domain"/>
    <property type="match status" value="2"/>
</dbReference>
<evidence type="ECO:0000313" key="18">
    <source>
        <dbReference type="Proteomes" id="UP000516305"/>
    </source>
</evidence>
<feature type="binding site" description="axial binding residue" evidence="14">
    <location>
        <position position="239"/>
    </location>
    <ligand>
        <name>heme c</name>
        <dbReference type="ChEBI" id="CHEBI:61717"/>
        <label>2</label>
    </ligand>
    <ligandPart>
        <name>Fe</name>
        <dbReference type="ChEBI" id="CHEBI:18248"/>
    </ligandPart>
</feature>
<evidence type="ECO:0000256" key="15">
    <source>
        <dbReference type="SAM" id="Phobius"/>
    </source>
</evidence>
<dbReference type="PROSITE" id="PS51257">
    <property type="entry name" value="PROKAR_LIPOPROTEIN"/>
    <property type="match status" value="1"/>
</dbReference>
<protein>
    <recommendedName>
        <fullName evidence="12">Methylamine utilization protein MauG</fullName>
    </recommendedName>
</protein>
<keyword evidence="18" id="KW-1185">Reference proteome</keyword>